<dbReference type="STRING" id="76728.AQ490_12875"/>
<dbReference type="AlphaFoldDB" id="A0A0T6LXK4"/>
<comment type="function">
    <text evidence="6">NDH-1 shuttles electrons from NADH, via FMN and iron-sulfur (Fe-S) centers, to quinones in the respiratory chain. The immediate electron acceptor for the enzyme in this species is believed to be a menaquinone. Couples the redox reaction to proton translocation (for every two electrons transferred, four hydrogen ions are translocated across the cytoplasmic membrane), and thus conserves the redox energy in a proton gradient.</text>
</comment>
<dbReference type="Proteomes" id="UP000050867">
    <property type="component" value="Unassembled WGS sequence"/>
</dbReference>
<gene>
    <name evidence="6" type="primary">nuoD</name>
    <name evidence="10" type="ORF">AQ490_12875</name>
</gene>
<dbReference type="OrthoDB" id="9801496at2"/>
<accession>A0A0T6LXK4</accession>
<evidence type="ECO:0000256" key="7">
    <source>
        <dbReference type="RuleBase" id="RU003685"/>
    </source>
</evidence>
<dbReference type="InterPro" id="IPR014029">
    <property type="entry name" value="NADH_UbQ_OxRdtase_49kDa_CS"/>
</dbReference>
<sequence length="444" mass="48850">MSTPHSTHQAESRETTEGPVYTVTGGDWDEVVQAAGRTDDELIVVNMGPQHPSTHGVLRLILEIDGENVQEARCGIGYLHTGIEKNLEYRTWTQGTTFVTRMDYLTPFFNEAAYCLGVEKLLGIEDDVPERANVIRVLLMELNRLSSHLVCIATGGMELGATTVMIYGFRDREMILDAYELITGLRMNHAYFRPGGLAQDLPPGSVDHLRELVKKLRKNLPEYDKLATGNPIFRARMMGIGYLDLAGCMALGATGPILRSAGLPHDLRKSQPYCGYENYEFEVPTTDTCDAYGRFLIRIEEMRQSLNIVEQCLDRLEPGPVMVGDKKIAWPAQLALGPDGLGNSLDHIRNIMGTSMEALIHHFKLVTEGFRVPPGQAYAAVESAKGELGAHVVSDGGTRPYRVHFRDPSFVNLQSMAAMCEGGQVADVIVAVASIDPVMGGVDR</sequence>
<feature type="domain" description="NADH-quinone oxidoreductase subunit D" evidence="9">
    <location>
        <begin position="159"/>
        <end position="444"/>
    </location>
</feature>
<dbReference type="GO" id="GO:0048038">
    <property type="term" value="F:quinone binding"/>
    <property type="evidence" value="ECO:0007669"/>
    <property type="project" value="UniProtKB-KW"/>
</dbReference>
<keyword evidence="5 6" id="KW-0520">NAD</keyword>
<dbReference type="InterPro" id="IPR001135">
    <property type="entry name" value="NADH_Q_OxRdtase_suD"/>
</dbReference>
<dbReference type="Gene3D" id="1.10.645.10">
    <property type="entry name" value="Cytochrome-c3 Hydrogenase, chain B"/>
    <property type="match status" value="1"/>
</dbReference>
<dbReference type="NCBIfam" id="TIGR01962">
    <property type="entry name" value="NuoD"/>
    <property type="match status" value="1"/>
</dbReference>
<dbReference type="NCBIfam" id="NF004739">
    <property type="entry name" value="PRK06075.1"/>
    <property type="match status" value="1"/>
</dbReference>
<protein>
    <recommendedName>
        <fullName evidence="6">NADH-quinone oxidoreductase subunit D</fullName>
        <ecNumber evidence="6">7.1.1.-</ecNumber>
    </recommendedName>
    <alternativeName>
        <fullName evidence="6">NADH dehydrogenase I subunit D</fullName>
    </alternativeName>
    <alternativeName>
        <fullName evidence="6">NDH-1 subunit D</fullName>
    </alternativeName>
</protein>
<feature type="region of interest" description="Disordered" evidence="8">
    <location>
        <begin position="1"/>
        <end position="23"/>
    </location>
</feature>
<evidence type="ECO:0000256" key="6">
    <source>
        <dbReference type="HAMAP-Rule" id="MF_01358"/>
    </source>
</evidence>
<comment type="subcellular location">
    <subcellularLocation>
        <location evidence="6">Cell membrane</location>
        <topology evidence="6">Peripheral membrane protein</topology>
        <orientation evidence="6">Cytoplasmic side</orientation>
    </subcellularLocation>
</comment>
<evidence type="ECO:0000256" key="2">
    <source>
        <dbReference type="ARBA" id="ARBA00022448"/>
    </source>
</evidence>
<evidence type="ECO:0000256" key="4">
    <source>
        <dbReference type="ARBA" id="ARBA00022967"/>
    </source>
</evidence>
<dbReference type="Pfam" id="PF00346">
    <property type="entry name" value="Complex1_49kDa"/>
    <property type="match status" value="1"/>
</dbReference>
<dbReference type="eggNOG" id="COG0649">
    <property type="taxonomic scope" value="Bacteria"/>
</dbReference>
<evidence type="ECO:0000259" key="9">
    <source>
        <dbReference type="Pfam" id="PF00346"/>
    </source>
</evidence>
<dbReference type="GO" id="GO:0050136">
    <property type="term" value="F:NADH dehydrogenase (quinone) (non-electrogenic) activity"/>
    <property type="evidence" value="ECO:0007669"/>
    <property type="project" value="UniProtKB-UniRule"/>
</dbReference>
<evidence type="ECO:0000256" key="1">
    <source>
        <dbReference type="ARBA" id="ARBA00005769"/>
    </source>
</evidence>
<comment type="subunit">
    <text evidence="6">NDH-1 is composed of 14 different subunits. Subunits NuoB, C, D, E, F, and G constitute the peripheral sector of the complex.</text>
</comment>
<dbReference type="PANTHER" id="PTHR11993">
    <property type="entry name" value="NADH-UBIQUINONE OXIDOREDUCTASE 49 KDA SUBUNIT"/>
    <property type="match status" value="1"/>
</dbReference>
<comment type="catalytic activity">
    <reaction evidence="6">
        <text>a quinone + NADH + 5 H(+)(in) = a quinol + NAD(+) + 4 H(+)(out)</text>
        <dbReference type="Rhea" id="RHEA:57888"/>
        <dbReference type="ChEBI" id="CHEBI:15378"/>
        <dbReference type="ChEBI" id="CHEBI:24646"/>
        <dbReference type="ChEBI" id="CHEBI:57540"/>
        <dbReference type="ChEBI" id="CHEBI:57945"/>
        <dbReference type="ChEBI" id="CHEBI:132124"/>
    </reaction>
</comment>
<dbReference type="EMBL" id="LLZU01000003">
    <property type="protein sequence ID" value="KRV50846.1"/>
    <property type="molecule type" value="Genomic_DNA"/>
</dbReference>
<dbReference type="PANTHER" id="PTHR11993:SF10">
    <property type="entry name" value="NADH DEHYDROGENASE [UBIQUINONE] IRON-SULFUR PROTEIN 2, MITOCHONDRIAL"/>
    <property type="match status" value="1"/>
</dbReference>
<dbReference type="PROSITE" id="PS00535">
    <property type="entry name" value="COMPLEX1_49K"/>
    <property type="match status" value="1"/>
</dbReference>
<name>A0A0T6LXK4_WENVI</name>
<comment type="similarity">
    <text evidence="1 6 7">Belongs to the complex I 49 kDa subunit family.</text>
</comment>
<dbReference type="EC" id="7.1.1.-" evidence="6"/>
<organism evidence="10 11">
    <name type="scientific">Wenjunlia vitaminophila</name>
    <name type="common">Streptomyces vitaminophilus</name>
    <dbReference type="NCBI Taxonomy" id="76728"/>
    <lineage>
        <taxon>Bacteria</taxon>
        <taxon>Bacillati</taxon>
        <taxon>Actinomycetota</taxon>
        <taxon>Actinomycetes</taxon>
        <taxon>Kitasatosporales</taxon>
        <taxon>Streptomycetaceae</taxon>
        <taxon>Wenjunlia</taxon>
    </lineage>
</organism>
<evidence type="ECO:0000256" key="3">
    <source>
        <dbReference type="ARBA" id="ARBA00022719"/>
    </source>
</evidence>
<dbReference type="RefSeq" id="WP_018384472.1">
    <property type="nucleotide sequence ID" value="NZ_LLZU01000003.1"/>
</dbReference>
<keyword evidence="2 6" id="KW-0813">Transport</keyword>
<dbReference type="InterPro" id="IPR022885">
    <property type="entry name" value="NDH1_su_D/H"/>
</dbReference>
<keyword evidence="6" id="KW-0472">Membrane</keyword>
<evidence type="ECO:0000256" key="5">
    <source>
        <dbReference type="ARBA" id="ARBA00023027"/>
    </source>
</evidence>
<evidence type="ECO:0000313" key="11">
    <source>
        <dbReference type="Proteomes" id="UP000050867"/>
    </source>
</evidence>
<proteinExistence type="inferred from homology"/>
<dbReference type="GO" id="GO:0051287">
    <property type="term" value="F:NAD binding"/>
    <property type="evidence" value="ECO:0007669"/>
    <property type="project" value="InterPro"/>
</dbReference>
<keyword evidence="4 6" id="KW-1278">Translocase</keyword>
<comment type="caution">
    <text evidence="10">The sequence shown here is derived from an EMBL/GenBank/DDBJ whole genome shotgun (WGS) entry which is preliminary data.</text>
</comment>
<evidence type="ECO:0000256" key="8">
    <source>
        <dbReference type="SAM" id="MobiDB-lite"/>
    </source>
</evidence>
<dbReference type="InterPro" id="IPR029014">
    <property type="entry name" value="NiFe-Hase_large"/>
</dbReference>
<keyword evidence="11" id="KW-1185">Reference proteome</keyword>
<dbReference type="GO" id="GO:0005886">
    <property type="term" value="C:plasma membrane"/>
    <property type="evidence" value="ECO:0007669"/>
    <property type="project" value="UniProtKB-SubCell"/>
</dbReference>
<keyword evidence="3 6" id="KW-0874">Quinone</keyword>
<dbReference type="HAMAP" id="MF_01358">
    <property type="entry name" value="NDH1_NuoD"/>
    <property type="match status" value="1"/>
</dbReference>
<keyword evidence="6" id="KW-1003">Cell membrane</keyword>
<dbReference type="SUPFAM" id="SSF56762">
    <property type="entry name" value="HydB/Nqo4-like"/>
    <property type="match status" value="1"/>
</dbReference>
<reference evidence="10 11" key="1">
    <citation type="submission" date="2015-10" db="EMBL/GenBank/DDBJ databases">
        <title>Draft genome sequence of pyrrolomycin-producing Streptomyces vitaminophilus.</title>
        <authorList>
            <person name="Graham D.E."/>
            <person name="Mahan K.M."/>
            <person name="Klingeman D.M."/>
            <person name="Hettich R.L."/>
            <person name="Parry R.J."/>
        </authorList>
    </citation>
    <scope>NUCLEOTIDE SEQUENCE [LARGE SCALE GENOMIC DNA]</scope>
    <source>
        <strain evidence="10 11">ATCC 31673</strain>
    </source>
</reference>
<evidence type="ECO:0000313" key="10">
    <source>
        <dbReference type="EMBL" id="KRV50846.1"/>
    </source>
</evidence>